<dbReference type="InParanoid" id="A0A1S3IKI1"/>
<dbReference type="RefSeq" id="XP_013398396.1">
    <property type="nucleotide sequence ID" value="XM_013542942.1"/>
</dbReference>
<proteinExistence type="inferred from homology"/>
<dbReference type="Pfam" id="PF02731">
    <property type="entry name" value="SKIP_SNW"/>
    <property type="match status" value="1"/>
</dbReference>
<protein>
    <submittedName>
        <fullName evidence="6">SNW domain-containing protein 1</fullName>
    </submittedName>
</protein>
<comment type="similarity">
    <text evidence="1">Belongs to the SNW family.</text>
</comment>
<feature type="region of interest" description="Disordered" evidence="3">
    <location>
        <begin position="116"/>
        <end position="145"/>
    </location>
</feature>
<dbReference type="Proteomes" id="UP000085678">
    <property type="component" value="Unplaced"/>
</dbReference>
<dbReference type="FunCoup" id="A0A1S3IKI1">
    <property type="interactions" value="2223"/>
</dbReference>
<dbReference type="KEGG" id="lak:106164900"/>
<evidence type="ECO:0000256" key="3">
    <source>
        <dbReference type="SAM" id="MobiDB-lite"/>
    </source>
</evidence>
<dbReference type="OrthoDB" id="666364at2759"/>
<feature type="compositionally biased region" description="Acidic residues" evidence="3">
    <location>
        <begin position="123"/>
        <end position="137"/>
    </location>
</feature>
<dbReference type="GO" id="GO:0005681">
    <property type="term" value="C:spliceosomal complex"/>
    <property type="evidence" value="ECO:0007669"/>
    <property type="project" value="InterPro"/>
</dbReference>
<evidence type="ECO:0000259" key="4">
    <source>
        <dbReference type="Pfam" id="PF02731"/>
    </source>
</evidence>
<feature type="region of interest" description="Disordered" evidence="3">
    <location>
        <begin position="464"/>
        <end position="533"/>
    </location>
</feature>
<accession>A0A1S3IKI1</accession>
<keyword evidence="5" id="KW-1185">Reference proteome</keyword>
<dbReference type="PANTHER" id="PTHR12096">
    <property type="entry name" value="NUCLEAR PROTEIN SKIP-RELATED"/>
    <property type="match status" value="1"/>
</dbReference>
<dbReference type="InterPro" id="IPR017862">
    <property type="entry name" value="SKI-int_prot_SKIP"/>
</dbReference>
<reference evidence="6" key="1">
    <citation type="submission" date="2025-08" db="UniProtKB">
        <authorList>
            <consortium name="RefSeq"/>
        </authorList>
    </citation>
    <scope>IDENTIFICATION</scope>
    <source>
        <tissue evidence="6">Gonads</tissue>
    </source>
</reference>
<feature type="region of interest" description="Disordered" evidence="3">
    <location>
        <begin position="1"/>
        <end position="62"/>
    </location>
</feature>
<evidence type="ECO:0000256" key="1">
    <source>
        <dbReference type="ARBA" id="ARBA00010197"/>
    </source>
</evidence>
<feature type="compositionally biased region" description="Polar residues" evidence="3">
    <location>
        <begin position="396"/>
        <end position="413"/>
    </location>
</feature>
<organism evidence="5 6">
    <name type="scientific">Lingula anatina</name>
    <name type="common">Brachiopod</name>
    <name type="synonym">Lingula unguis</name>
    <dbReference type="NCBI Taxonomy" id="7574"/>
    <lineage>
        <taxon>Eukaryota</taxon>
        <taxon>Metazoa</taxon>
        <taxon>Spiralia</taxon>
        <taxon>Lophotrochozoa</taxon>
        <taxon>Brachiopoda</taxon>
        <taxon>Linguliformea</taxon>
        <taxon>Lingulata</taxon>
        <taxon>Lingulida</taxon>
        <taxon>Linguloidea</taxon>
        <taxon>Lingulidae</taxon>
        <taxon>Lingula</taxon>
    </lineage>
</organism>
<dbReference type="InterPro" id="IPR004015">
    <property type="entry name" value="SKI-int_prot_SKIP_SNW-dom"/>
</dbReference>
<dbReference type="GeneID" id="106164900"/>
<feature type="compositionally biased region" description="Basic and acidic residues" evidence="3">
    <location>
        <begin position="467"/>
        <end position="483"/>
    </location>
</feature>
<keyword evidence="2" id="KW-0175">Coiled coil</keyword>
<sequence>MASLASILPTPSQNFYDRDEDERRQRQQTQLMPVSRKTAPPYGHRKGWVPRSQDDFGDGGAYPEVPIAQYPLAMGKKKSTSNALALQTDSTGKIRFDAITRQGHGKDKVIHSQFQDLLPKPMDEDDPELEKPDDEQIAETTDKTRQALEKIVQGKISAALPVRHAEKQAPAQYVRYTPSQQGVAFNSGAKQRIIRMVDVQKDPMEPPRFKTNKKIPRGPPSPPAPVMHSPNRKVTVKEQQEWKIPPCISNWKNAKGYTIPLDKRLAADGRGLQGVHINENFAKLAEALYIADRKAREAVEVRAQLEKKMAQKEKEKKEESLRLLAQKAREQRAGIKRVDDGDDEARERDELRRDRQKDRQRERNLARAAPDKRSKLQRDQDRDVSEKIALGLPNAGRSQDAQFDQRLFNQSKGMDSGFNEDDSYNVYDKPWRGDQDIAGSIYRPSKNLDKDIYGDDLDKLINTNRFVPDKEFSGTDRTRRREGPVQFERDEEEDPFGLNKFLTEAKKGGAAKRPAEDSRSSRDYDKGKKRRDY</sequence>
<evidence type="ECO:0000256" key="2">
    <source>
        <dbReference type="SAM" id="Coils"/>
    </source>
</evidence>
<dbReference type="AlphaFoldDB" id="A0A1S3IKI1"/>
<feature type="region of interest" description="Disordered" evidence="3">
    <location>
        <begin position="203"/>
        <end position="231"/>
    </location>
</feature>
<dbReference type="GO" id="GO:0000398">
    <property type="term" value="P:mRNA splicing, via spliceosome"/>
    <property type="evidence" value="ECO:0007669"/>
    <property type="project" value="InterPro"/>
</dbReference>
<feature type="compositionally biased region" description="Basic and acidic residues" evidence="3">
    <location>
        <begin position="331"/>
        <end position="386"/>
    </location>
</feature>
<evidence type="ECO:0000313" key="5">
    <source>
        <dbReference type="Proteomes" id="UP000085678"/>
    </source>
</evidence>
<name>A0A1S3IKI1_LINAN</name>
<dbReference type="STRING" id="7574.A0A1S3IKI1"/>
<feature type="region of interest" description="Disordered" evidence="3">
    <location>
        <begin position="331"/>
        <end position="450"/>
    </location>
</feature>
<feature type="compositionally biased region" description="Basic and acidic residues" evidence="3">
    <location>
        <begin position="503"/>
        <end position="533"/>
    </location>
</feature>
<feature type="domain" description="SKI-interacting protein SKIP SNW" evidence="4">
    <location>
        <begin position="172"/>
        <end position="332"/>
    </location>
</feature>
<gene>
    <name evidence="6" type="primary">LOC106164900</name>
</gene>
<evidence type="ECO:0000313" key="6">
    <source>
        <dbReference type="RefSeq" id="XP_013398396.1"/>
    </source>
</evidence>
<feature type="coiled-coil region" evidence="2">
    <location>
        <begin position="295"/>
        <end position="331"/>
    </location>
</feature>